<evidence type="ECO:0000256" key="2">
    <source>
        <dbReference type="SAM" id="Phobius"/>
    </source>
</evidence>
<feature type="transmembrane region" description="Helical" evidence="2">
    <location>
        <begin position="6"/>
        <end position="30"/>
    </location>
</feature>
<accession>A0A1N7GKG5</accession>
<organism evidence="3 4">
    <name type="scientific">Williamsia sterculiae</name>
    <dbReference type="NCBI Taxonomy" id="1344003"/>
    <lineage>
        <taxon>Bacteria</taxon>
        <taxon>Bacillati</taxon>
        <taxon>Actinomycetota</taxon>
        <taxon>Actinomycetes</taxon>
        <taxon>Mycobacteriales</taxon>
        <taxon>Nocardiaceae</taxon>
        <taxon>Williamsia</taxon>
    </lineage>
</organism>
<gene>
    <name evidence="3" type="ORF">SAMN05445060_2911</name>
</gene>
<dbReference type="EMBL" id="FTNT01000008">
    <property type="protein sequence ID" value="SIS13101.1"/>
    <property type="molecule type" value="Genomic_DNA"/>
</dbReference>
<evidence type="ECO:0000313" key="4">
    <source>
        <dbReference type="Proteomes" id="UP000186218"/>
    </source>
</evidence>
<keyword evidence="2" id="KW-1133">Transmembrane helix</keyword>
<protein>
    <submittedName>
        <fullName evidence="3">Uncharacterized protein</fullName>
    </submittedName>
</protein>
<dbReference type="Proteomes" id="UP000186218">
    <property type="component" value="Unassembled WGS sequence"/>
</dbReference>
<dbReference type="AlphaFoldDB" id="A0A1N7GKG5"/>
<proteinExistence type="predicted"/>
<reference evidence="3 4" key="1">
    <citation type="submission" date="2017-01" db="EMBL/GenBank/DDBJ databases">
        <authorList>
            <person name="Mah S.A."/>
            <person name="Swanson W.J."/>
            <person name="Moy G.W."/>
            <person name="Vacquier V.D."/>
        </authorList>
    </citation>
    <scope>NUCLEOTIDE SEQUENCE [LARGE SCALE GENOMIC DNA]</scope>
    <source>
        <strain evidence="3 4">CPCC 203464</strain>
    </source>
</reference>
<evidence type="ECO:0000313" key="3">
    <source>
        <dbReference type="EMBL" id="SIS13101.1"/>
    </source>
</evidence>
<keyword evidence="2" id="KW-0812">Transmembrane</keyword>
<feature type="compositionally biased region" description="Low complexity" evidence="1">
    <location>
        <begin position="55"/>
        <end position="65"/>
    </location>
</feature>
<keyword evidence="4" id="KW-1185">Reference proteome</keyword>
<sequence>MTTTRWIWILAAVAALLVALVGAALVLVVLRTSPDTEASKERPTVTVDAPVPQSTVTVTAAQPAPQAQPEPIGPTTGEPSSDGDAIATDRISGEDIVCALNVKNGVWVNSAPIADEVHTIGEPCDPAVDVAARDSAGRAIMCGGQTWVRGP</sequence>
<keyword evidence="2" id="KW-0472">Membrane</keyword>
<dbReference type="RefSeq" id="WP_076480688.1">
    <property type="nucleotide sequence ID" value="NZ_FTNT01000008.1"/>
</dbReference>
<feature type="region of interest" description="Disordered" evidence="1">
    <location>
        <begin position="51"/>
        <end position="86"/>
    </location>
</feature>
<dbReference type="OrthoDB" id="4380372at2"/>
<evidence type="ECO:0000256" key="1">
    <source>
        <dbReference type="SAM" id="MobiDB-lite"/>
    </source>
</evidence>
<name>A0A1N7GKG5_9NOCA</name>